<protein>
    <recommendedName>
        <fullName evidence="3">HNH endonuclease</fullName>
    </recommendedName>
</protein>
<sequence>MTQCDRSNCKKEILRRTEAGNAGLCEKHYQTFLFNQQNQEVKLLSMCQCCGDSLAETRNEKYCSAACRQKGSRKINTNNTVSILNSSYWKHINSTYTRNPLVLGSITGPGDVVDFHQLYQIKARHQRSYTILTYEWGQEKMKLVALLCIEICHMYPNGKGGANIAGNLIIAPELINRRNRDVIPYQGHGFDGIKSAGECIPFNGSLYDGLVERYGVLTVNEELSRVTPVRRFHGNVPRKIEFGGIEQQLPLFTLLHGELWRLGHHRISECLGEIRQLFPEYPLYLELLAIVGFHAVLSGDPDRVMALLCRVFNKCFDVTSSLREPHKQCIGLMYRLLRKYLRRYFSVEIDSREAVVAFYNGFYSQEIIAPGDADDEVVCYRYSTGIKHSSTTFFYVLPQKKEPVDLWRLMGEDLTFE</sequence>
<accession>A0ABV3NV89</accession>
<evidence type="ECO:0000313" key="1">
    <source>
        <dbReference type="EMBL" id="MEW7313442.1"/>
    </source>
</evidence>
<dbReference type="RefSeq" id="WP_148677555.1">
    <property type="nucleotide sequence ID" value="NZ_JBFMVT010000002.1"/>
</dbReference>
<gene>
    <name evidence="1" type="ORF">AB1E22_12190</name>
</gene>
<keyword evidence="2" id="KW-1185">Reference proteome</keyword>
<dbReference type="EMBL" id="JBFMVT010000002">
    <property type="protein sequence ID" value="MEW7313442.1"/>
    <property type="molecule type" value="Genomic_DNA"/>
</dbReference>
<name>A0ABV3NV89_9ENTR</name>
<comment type="caution">
    <text evidence="1">The sequence shown here is derived from an EMBL/GenBank/DDBJ whole genome shotgun (WGS) entry which is preliminary data.</text>
</comment>
<reference evidence="1 2" key="1">
    <citation type="submission" date="2024-07" db="EMBL/GenBank/DDBJ databases">
        <authorList>
            <person name="Wang L."/>
        </authorList>
    </citation>
    <scope>NUCLEOTIDE SEQUENCE [LARGE SCALE GENOMIC DNA]</scope>
    <source>
        <strain evidence="1 2">WL359</strain>
    </source>
</reference>
<dbReference type="Proteomes" id="UP001555342">
    <property type="component" value="Unassembled WGS sequence"/>
</dbReference>
<proteinExistence type="predicted"/>
<evidence type="ECO:0000313" key="2">
    <source>
        <dbReference type="Proteomes" id="UP001555342"/>
    </source>
</evidence>
<evidence type="ECO:0008006" key="3">
    <source>
        <dbReference type="Google" id="ProtNLM"/>
    </source>
</evidence>
<organism evidence="1 2">
    <name type="scientific">Buttiauxella gaviniae</name>
    <dbReference type="NCBI Taxonomy" id="82990"/>
    <lineage>
        <taxon>Bacteria</taxon>
        <taxon>Pseudomonadati</taxon>
        <taxon>Pseudomonadota</taxon>
        <taxon>Gammaproteobacteria</taxon>
        <taxon>Enterobacterales</taxon>
        <taxon>Enterobacteriaceae</taxon>
        <taxon>Buttiauxella</taxon>
    </lineage>
</organism>